<dbReference type="InterPro" id="IPR015424">
    <property type="entry name" value="PyrdxlP-dep_Trfase"/>
</dbReference>
<reference evidence="7 8" key="1">
    <citation type="journal article" date="2021" name="Nat. Commun.">
        <title>Genetic determinants of endophytism in the Arabidopsis root mycobiome.</title>
        <authorList>
            <person name="Mesny F."/>
            <person name="Miyauchi S."/>
            <person name="Thiergart T."/>
            <person name="Pickel B."/>
            <person name="Atanasova L."/>
            <person name="Karlsson M."/>
            <person name="Huettel B."/>
            <person name="Barry K.W."/>
            <person name="Haridas S."/>
            <person name="Chen C."/>
            <person name="Bauer D."/>
            <person name="Andreopoulos W."/>
            <person name="Pangilinan J."/>
            <person name="LaButti K."/>
            <person name="Riley R."/>
            <person name="Lipzen A."/>
            <person name="Clum A."/>
            <person name="Drula E."/>
            <person name="Henrissat B."/>
            <person name="Kohler A."/>
            <person name="Grigoriev I.V."/>
            <person name="Martin F.M."/>
            <person name="Hacquard S."/>
        </authorList>
    </citation>
    <scope>NUCLEOTIDE SEQUENCE [LARGE SCALE GENOMIC DNA]</scope>
    <source>
        <strain evidence="7 8">MPI-SDFR-AT-0080</strain>
    </source>
</reference>
<proteinExistence type="inferred from homology"/>
<comment type="cofactor">
    <cofactor evidence="1 5">
        <name>pyridoxal 5'-phosphate</name>
        <dbReference type="ChEBI" id="CHEBI:597326"/>
    </cofactor>
</comment>
<accession>A0ABQ8G0F7</accession>
<dbReference type="Pfam" id="PF00282">
    <property type="entry name" value="Pyridoxal_deC"/>
    <property type="match status" value="1"/>
</dbReference>
<dbReference type="PANTHER" id="PTHR11999:SF165">
    <property type="entry name" value="DECARBOXYLASE, PUTATIVE (AFU_ORTHOLOGUE AFUA_2G04980)-RELATED"/>
    <property type="match status" value="1"/>
</dbReference>
<dbReference type="PANTHER" id="PTHR11999">
    <property type="entry name" value="GROUP II PYRIDOXAL-5-PHOSPHATE DECARBOXYLASE"/>
    <property type="match status" value="1"/>
</dbReference>
<gene>
    <name evidence="7" type="ORF">B0J12DRAFT_247551</name>
</gene>
<organism evidence="7 8">
    <name type="scientific">Macrophomina phaseolina</name>
    <dbReference type="NCBI Taxonomy" id="35725"/>
    <lineage>
        <taxon>Eukaryota</taxon>
        <taxon>Fungi</taxon>
        <taxon>Dikarya</taxon>
        <taxon>Ascomycota</taxon>
        <taxon>Pezizomycotina</taxon>
        <taxon>Dothideomycetes</taxon>
        <taxon>Dothideomycetes incertae sedis</taxon>
        <taxon>Botryosphaeriales</taxon>
        <taxon>Botryosphaeriaceae</taxon>
        <taxon>Macrophomina</taxon>
    </lineage>
</organism>
<sequence length="515" mass="55554">MPNSDFSIDGRVSPGVPSPVTYSTSKEPHQPVLPSREVLDRARTGLVAALPRDGIGYERTTKHILDHIAPALNGSSNSPNYYGFVTGGVTPAAALADNIVTAYDQNVQVHLPNETVTTDVEDQALKLLCELLELSHETWPHRTFTTGATASNVVGLACAREHVILSAAARNGHSISVAELGLAGAMRAAGVDDIQILTTVPHSSLGKAASIVGLGRASLKAVGLPDAPHRFDPAKLEAALALDRTGSIVAISCSEVNTGRFATSAYADMAAIRELCDKYGSWIHVDAAFGLLGRALNKSEFPKITAATEGMELADSITGDGHKLLNVPYDCGFFLSRHLRIGQNTFQNANAAYLNANAGRGAASIPSPLNIGIENSRRFRALPVYATLVAYGKQGYRAMLERQIRLARAIARFIMDHEAYELLPQSDLACDHILEEIYIIVLFRAKNEKLNSELVSRINATSRIYVSGTSWEGTPACRFAVSNWQVDFDRDLQIICEVLDVVSRAPTEAWVRKVA</sequence>
<protein>
    <submittedName>
        <fullName evidence="7">Pyridoxal-dependent decarboxylase</fullName>
    </submittedName>
</protein>
<keyword evidence="3 5" id="KW-0663">Pyridoxal phosphate</keyword>
<evidence type="ECO:0000256" key="2">
    <source>
        <dbReference type="ARBA" id="ARBA00009533"/>
    </source>
</evidence>
<keyword evidence="8" id="KW-1185">Reference proteome</keyword>
<dbReference type="InterPro" id="IPR015421">
    <property type="entry name" value="PyrdxlP-dep_Trfase_major"/>
</dbReference>
<evidence type="ECO:0000256" key="1">
    <source>
        <dbReference type="ARBA" id="ARBA00001933"/>
    </source>
</evidence>
<evidence type="ECO:0000313" key="8">
    <source>
        <dbReference type="Proteomes" id="UP000774617"/>
    </source>
</evidence>
<name>A0ABQ8G0F7_9PEZI</name>
<dbReference type="InterPro" id="IPR015422">
    <property type="entry name" value="PyrdxlP-dep_Trfase_small"/>
</dbReference>
<comment type="similarity">
    <text evidence="2 5">Belongs to the group II decarboxylase family.</text>
</comment>
<evidence type="ECO:0000313" key="7">
    <source>
        <dbReference type="EMBL" id="KAH7039108.1"/>
    </source>
</evidence>
<evidence type="ECO:0000256" key="3">
    <source>
        <dbReference type="ARBA" id="ARBA00022898"/>
    </source>
</evidence>
<dbReference type="InterPro" id="IPR010977">
    <property type="entry name" value="Aromatic_deC"/>
</dbReference>
<dbReference type="Gene3D" id="3.90.1150.10">
    <property type="entry name" value="Aspartate Aminotransferase, domain 1"/>
    <property type="match status" value="1"/>
</dbReference>
<dbReference type="Proteomes" id="UP000774617">
    <property type="component" value="Unassembled WGS sequence"/>
</dbReference>
<comment type="caution">
    <text evidence="7">The sequence shown here is derived from an EMBL/GenBank/DDBJ whole genome shotgun (WGS) entry which is preliminary data.</text>
</comment>
<dbReference type="Gene3D" id="3.40.640.10">
    <property type="entry name" value="Type I PLP-dependent aspartate aminotransferase-like (Major domain)"/>
    <property type="match status" value="1"/>
</dbReference>
<dbReference type="InterPro" id="IPR002129">
    <property type="entry name" value="PyrdxlP-dep_de-COase"/>
</dbReference>
<evidence type="ECO:0000256" key="6">
    <source>
        <dbReference type="SAM" id="MobiDB-lite"/>
    </source>
</evidence>
<dbReference type="SUPFAM" id="SSF53383">
    <property type="entry name" value="PLP-dependent transferases"/>
    <property type="match status" value="1"/>
</dbReference>
<evidence type="ECO:0000256" key="4">
    <source>
        <dbReference type="ARBA" id="ARBA00023239"/>
    </source>
</evidence>
<keyword evidence="4 5" id="KW-0456">Lyase</keyword>
<dbReference type="EMBL" id="JAGTJR010000030">
    <property type="protein sequence ID" value="KAH7039108.1"/>
    <property type="molecule type" value="Genomic_DNA"/>
</dbReference>
<evidence type="ECO:0000256" key="5">
    <source>
        <dbReference type="RuleBase" id="RU000382"/>
    </source>
</evidence>
<feature type="region of interest" description="Disordered" evidence="6">
    <location>
        <begin position="1"/>
        <end position="31"/>
    </location>
</feature>